<feature type="active site" description="Proton donor/acceptor" evidence="21">
    <location>
        <position position="413"/>
    </location>
</feature>
<keyword evidence="8" id="KW-0479">Metal-binding</keyword>
<feature type="compositionally biased region" description="Polar residues" evidence="22">
    <location>
        <begin position="616"/>
        <end position="626"/>
    </location>
</feature>
<evidence type="ECO:0000256" key="14">
    <source>
        <dbReference type="ARBA" id="ARBA00024141"/>
    </source>
</evidence>
<evidence type="ECO:0000256" key="9">
    <source>
        <dbReference type="ARBA" id="ARBA00022801"/>
    </source>
</evidence>
<dbReference type="GO" id="GO:0004181">
    <property type="term" value="F:metallocarboxypeptidase activity"/>
    <property type="evidence" value="ECO:0007669"/>
    <property type="project" value="InterPro"/>
</dbReference>
<evidence type="ECO:0000256" key="12">
    <source>
        <dbReference type="ARBA" id="ARBA00023212"/>
    </source>
</evidence>
<evidence type="ECO:0000256" key="18">
    <source>
        <dbReference type="ARBA" id="ARBA00032753"/>
    </source>
</evidence>
<evidence type="ECO:0000256" key="4">
    <source>
        <dbReference type="ARBA" id="ARBA00004214"/>
    </source>
</evidence>
<evidence type="ECO:0000256" key="5">
    <source>
        <dbReference type="ARBA" id="ARBA00005988"/>
    </source>
</evidence>
<comment type="similarity">
    <text evidence="5 21">Belongs to the peptidase M14 family.</text>
</comment>
<keyword evidence="9" id="KW-0378">Hydrolase</keyword>
<evidence type="ECO:0000256" key="19">
    <source>
        <dbReference type="ARBA" id="ARBA00032928"/>
    </source>
</evidence>
<evidence type="ECO:0000256" key="1">
    <source>
        <dbReference type="ARBA" id="ARBA00001947"/>
    </source>
</evidence>
<dbReference type="GO" id="GO:0006508">
    <property type="term" value="P:proteolysis"/>
    <property type="evidence" value="ECO:0007669"/>
    <property type="project" value="UniProtKB-KW"/>
</dbReference>
<comment type="cofactor">
    <cofactor evidence="1">
        <name>Zn(2+)</name>
        <dbReference type="ChEBI" id="CHEBI:29105"/>
    </cofactor>
</comment>
<evidence type="ECO:0000256" key="16">
    <source>
        <dbReference type="ARBA" id="ARBA00024627"/>
    </source>
</evidence>
<dbReference type="Pfam" id="PF00246">
    <property type="entry name" value="Peptidase_M14"/>
    <property type="match status" value="1"/>
</dbReference>
<keyword evidence="10" id="KW-0862">Zinc</keyword>
<comment type="subcellular location">
    <subcellularLocation>
        <location evidence="3">Cytoplasm</location>
        <location evidence="3">Cytoskeleton</location>
        <location evidence="3">Spindle</location>
    </subcellularLocation>
    <subcellularLocation>
        <location evidence="4">Midbody</location>
    </subcellularLocation>
    <subcellularLocation>
        <location evidence="2">Nucleus</location>
    </subcellularLocation>
</comment>
<evidence type="ECO:0000256" key="21">
    <source>
        <dbReference type="PROSITE-ProRule" id="PRU01379"/>
    </source>
</evidence>
<dbReference type="InterPro" id="IPR000834">
    <property type="entry name" value="Peptidase_M14"/>
</dbReference>
<keyword evidence="7" id="KW-0645">Protease</keyword>
<dbReference type="Gene3D" id="3.40.630.10">
    <property type="entry name" value="Zn peptidases"/>
    <property type="match status" value="1"/>
</dbReference>
<proteinExistence type="inferred from homology"/>
<comment type="catalytic activity">
    <reaction evidence="16">
        <text>C-terminal L-alpha-aminoacyl-L-glutamyl-[tubulin] + H2O = C-terminal L-alpha-aminoacyl-[tubulin] + L-glutamate</text>
        <dbReference type="Rhea" id="RHEA:63796"/>
        <dbReference type="Rhea" id="RHEA-COMP:16436"/>
        <dbReference type="Rhea" id="RHEA-COMP:16437"/>
        <dbReference type="ChEBI" id="CHEBI:15377"/>
        <dbReference type="ChEBI" id="CHEBI:29985"/>
        <dbReference type="ChEBI" id="CHEBI:90782"/>
        <dbReference type="ChEBI" id="CHEBI:149556"/>
        <dbReference type="EC" id="3.4.17.24"/>
    </reaction>
    <physiologicalReaction direction="left-to-right" evidence="16">
        <dbReference type="Rhea" id="RHEA:63797"/>
    </physiologicalReaction>
</comment>
<evidence type="ECO:0000256" key="17">
    <source>
        <dbReference type="ARBA" id="ARBA00026108"/>
    </source>
</evidence>
<evidence type="ECO:0000256" key="11">
    <source>
        <dbReference type="ARBA" id="ARBA00023049"/>
    </source>
</evidence>
<comment type="catalytic activity">
    <reaction evidence="20">
        <text>gamma-L-glutamyl-L-glutamyl-[protein] + H2O = L-glutamyl-[protein] + L-glutamate</text>
        <dbReference type="Rhea" id="RHEA:60152"/>
        <dbReference type="Rhea" id="RHEA-COMP:10208"/>
        <dbReference type="Rhea" id="RHEA-COMP:15517"/>
        <dbReference type="ChEBI" id="CHEBI:15377"/>
        <dbReference type="ChEBI" id="CHEBI:29973"/>
        <dbReference type="ChEBI" id="CHEBI:29985"/>
        <dbReference type="ChEBI" id="CHEBI:143622"/>
    </reaction>
    <physiologicalReaction direction="left-to-right" evidence="20">
        <dbReference type="Rhea" id="RHEA:60153"/>
    </physiologicalReaction>
</comment>
<dbReference type="GO" id="GO:0005634">
    <property type="term" value="C:nucleus"/>
    <property type="evidence" value="ECO:0007669"/>
    <property type="project" value="UniProtKB-SubCell"/>
</dbReference>
<keyword evidence="25" id="KW-1185">Reference proteome</keyword>
<protein>
    <recommendedName>
        <fullName evidence="14">Cytosolic carboxypeptidase-like protein 5</fullName>
        <ecNumber evidence="17">3.4.17.24</ecNumber>
    </recommendedName>
    <alternativeName>
        <fullName evidence="19">ATP/GTP-binding protein-like 5</fullName>
    </alternativeName>
    <alternativeName>
        <fullName evidence="18">Protein deglutamylase CCP5</fullName>
    </alternativeName>
</protein>
<dbReference type="Gene3D" id="2.60.40.3120">
    <property type="match status" value="1"/>
</dbReference>
<sequence length="653" mass="74281">MNLNMDRPIDCTNSPVFQHASFTFDEDSTIFSSQFDSGNLARVERIGIGIYHLWTGPDCIGTKAENSCRTWFYFKMTAPQGLTVTFTVKNLNLQGKLFRDGMKPVIKTPNEDWKRICSPVTFNVSGDVGNMFELTFMHHFQEREAYFAFCHPWSYSEHLKLLTEIQNKDGHFYLHRENLINSLEGRKCDALTVSSWEGILDQIEVQIPSLYPDPLEVRAKRFSNKKIVIVSARVHPGETPGSHVMNGFLKFITSEDPRACMLRDSFVFKIIPMLNPDGVYRGHYRTDTRGLNLNRFYTNPSLLEHPTIYAVKELLMSYHKEDSELVYLYVDLHGHASKKGCFIYGNYMDFPRQIDSCLFAKLMSLNCVNFDFEGSNFSEKNMHAKDKCGLSKDGSGRVALYKACNITRCYTLECNYNTGRLINKISPLDLPESVESDISNEMYKNGPPVYSIPIYEDVGKAIGISLLDSIGKNCNSRVLQNDPELKNVRLQVAAYIADQIPFRYDLSIKKAVKSIDDLENYIKNGGKLTKSRLKKPSDEESKKRRVIRNKTSVSSCDRKKGSQNSEPVKKQVLEKVKEINIVPVRNYNFPKSSPDLPRSAINRGRQITRTVLNPFNRGSRSASTKSCGDEASKRSKSIEKDSKMITVIEAVGE</sequence>
<accession>A0AAU9IV13</accession>
<evidence type="ECO:0000256" key="3">
    <source>
        <dbReference type="ARBA" id="ARBA00004186"/>
    </source>
</evidence>
<evidence type="ECO:0000256" key="6">
    <source>
        <dbReference type="ARBA" id="ARBA00022490"/>
    </source>
</evidence>
<evidence type="ECO:0000256" key="15">
    <source>
        <dbReference type="ARBA" id="ARBA00024524"/>
    </source>
</evidence>
<dbReference type="InterPro" id="IPR040626">
    <property type="entry name" value="Pepdidase_M14_N"/>
</dbReference>
<name>A0AAU9IV13_9CILI</name>
<dbReference type="CDD" id="cd06236">
    <property type="entry name" value="M14_AGBL5_like"/>
    <property type="match status" value="1"/>
</dbReference>
<organism evidence="24 25">
    <name type="scientific">Blepharisma stoltei</name>
    <dbReference type="NCBI Taxonomy" id="1481888"/>
    <lineage>
        <taxon>Eukaryota</taxon>
        <taxon>Sar</taxon>
        <taxon>Alveolata</taxon>
        <taxon>Ciliophora</taxon>
        <taxon>Postciliodesmatophora</taxon>
        <taxon>Heterotrichea</taxon>
        <taxon>Heterotrichida</taxon>
        <taxon>Blepharismidae</taxon>
        <taxon>Blepharisma</taxon>
    </lineage>
</organism>
<evidence type="ECO:0000256" key="20">
    <source>
        <dbReference type="ARBA" id="ARBA00047714"/>
    </source>
</evidence>
<evidence type="ECO:0000256" key="22">
    <source>
        <dbReference type="SAM" id="MobiDB-lite"/>
    </source>
</evidence>
<dbReference type="GO" id="GO:0005819">
    <property type="term" value="C:spindle"/>
    <property type="evidence" value="ECO:0007669"/>
    <property type="project" value="UniProtKB-SubCell"/>
</dbReference>
<evidence type="ECO:0000256" key="7">
    <source>
        <dbReference type="ARBA" id="ARBA00022670"/>
    </source>
</evidence>
<evidence type="ECO:0000256" key="13">
    <source>
        <dbReference type="ARBA" id="ARBA00023242"/>
    </source>
</evidence>
<evidence type="ECO:0000256" key="2">
    <source>
        <dbReference type="ARBA" id="ARBA00004123"/>
    </source>
</evidence>
<dbReference type="PANTHER" id="PTHR12756:SF12">
    <property type="entry name" value="CYTOSOLIC CARBOXYPEPTIDASE-LIKE PROTEIN 5"/>
    <property type="match status" value="1"/>
</dbReference>
<dbReference type="GO" id="GO:0030496">
    <property type="term" value="C:midbody"/>
    <property type="evidence" value="ECO:0007669"/>
    <property type="project" value="UniProtKB-SubCell"/>
</dbReference>
<dbReference type="InterPro" id="IPR034286">
    <property type="entry name" value="M14_AGBL5-like"/>
</dbReference>
<dbReference type="AlphaFoldDB" id="A0AAU9IV13"/>
<dbReference type="SUPFAM" id="SSF53187">
    <property type="entry name" value="Zn-dependent exopeptidases"/>
    <property type="match status" value="1"/>
</dbReference>
<keyword evidence="6" id="KW-0963">Cytoplasm</keyword>
<keyword evidence="12" id="KW-0206">Cytoskeleton</keyword>
<comment type="catalytic activity">
    <reaction evidence="15">
        <text>C-terminal L-alpha-aminoacyl-L-glutamyl-L-glutamyl-[tubulin] + H2O = C-terminal L-alpha-aminoacyl-L-glutamyl-[tubulin] + L-glutamate</text>
        <dbReference type="Rhea" id="RHEA:63792"/>
        <dbReference type="Rhea" id="RHEA-COMP:16435"/>
        <dbReference type="Rhea" id="RHEA-COMP:16436"/>
        <dbReference type="ChEBI" id="CHEBI:15377"/>
        <dbReference type="ChEBI" id="CHEBI:29985"/>
        <dbReference type="ChEBI" id="CHEBI:149555"/>
        <dbReference type="ChEBI" id="CHEBI:149556"/>
        <dbReference type="EC" id="3.4.17.24"/>
    </reaction>
    <physiologicalReaction direction="left-to-right" evidence="15">
        <dbReference type="Rhea" id="RHEA:63793"/>
    </physiologicalReaction>
</comment>
<dbReference type="InterPro" id="IPR050821">
    <property type="entry name" value="Cytosolic_carboxypeptidase"/>
</dbReference>
<gene>
    <name evidence="24" type="ORF">BSTOLATCC_MIC12879</name>
</gene>
<evidence type="ECO:0000256" key="8">
    <source>
        <dbReference type="ARBA" id="ARBA00022723"/>
    </source>
</evidence>
<dbReference type="PROSITE" id="PS52035">
    <property type="entry name" value="PEPTIDASE_M14"/>
    <property type="match status" value="1"/>
</dbReference>
<feature type="compositionally biased region" description="Basic and acidic residues" evidence="22">
    <location>
        <begin position="627"/>
        <end position="639"/>
    </location>
</feature>
<dbReference type="Proteomes" id="UP001162131">
    <property type="component" value="Unassembled WGS sequence"/>
</dbReference>
<feature type="domain" description="Peptidase M14" evidence="23">
    <location>
        <begin position="151"/>
        <end position="470"/>
    </location>
</feature>
<reference evidence="24" key="1">
    <citation type="submission" date="2021-09" db="EMBL/GenBank/DDBJ databases">
        <authorList>
            <consortium name="AG Swart"/>
            <person name="Singh M."/>
            <person name="Singh A."/>
            <person name="Seah K."/>
            <person name="Emmerich C."/>
        </authorList>
    </citation>
    <scope>NUCLEOTIDE SEQUENCE</scope>
    <source>
        <strain evidence="24">ATCC30299</strain>
    </source>
</reference>
<keyword evidence="13" id="KW-0539">Nucleus</keyword>
<evidence type="ECO:0000256" key="10">
    <source>
        <dbReference type="ARBA" id="ARBA00022833"/>
    </source>
</evidence>
<feature type="region of interest" description="Disordered" evidence="22">
    <location>
        <begin position="529"/>
        <end position="570"/>
    </location>
</feature>
<dbReference type="EC" id="3.4.17.24" evidence="17"/>
<dbReference type="GO" id="GO:0008270">
    <property type="term" value="F:zinc ion binding"/>
    <property type="evidence" value="ECO:0007669"/>
    <property type="project" value="InterPro"/>
</dbReference>
<dbReference type="PANTHER" id="PTHR12756">
    <property type="entry name" value="CYTOSOLIC CARBOXYPEPTIDASE"/>
    <property type="match status" value="1"/>
</dbReference>
<evidence type="ECO:0000259" key="23">
    <source>
        <dbReference type="PROSITE" id="PS52035"/>
    </source>
</evidence>
<dbReference type="EMBL" id="CAJZBQ010000013">
    <property type="protein sequence ID" value="CAG9315105.1"/>
    <property type="molecule type" value="Genomic_DNA"/>
</dbReference>
<keyword evidence="11" id="KW-0482">Metalloprotease</keyword>
<dbReference type="Pfam" id="PF18027">
    <property type="entry name" value="Pepdidase_M14_N"/>
    <property type="match status" value="1"/>
</dbReference>
<evidence type="ECO:0000313" key="24">
    <source>
        <dbReference type="EMBL" id="CAG9315105.1"/>
    </source>
</evidence>
<feature type="region of interest" description="Disordered" evidence="22">
    <location>
        <begin position="616"/>
        <end position="639"/>
    </location>
</feature>
<evidence type="ECO:0000313" key="25">
    <source>
        <dbReference type="Proteomes" id="UP001162131"/>
    </source>
</evidence>
<comment type="caution">
    <text evidence="24">The sequence shown here is derived from an EMBL/GenBank/DDBJ whole genome shotgun (WGS) entry which is preliminary data.</text>
</comment>